<keyword evidence="2" id="KW-1185">Reference proteome</keyword>
<dbReference type="SFLD" id="SFLDS00003">
    <property type="entry name" value="Haloacid_Dehalogenase"/>
    <property type="match status" value="1"/>
</dbReference>
<dbReference type="PANTHER" id="PTHR43481">
    <property type="entry name" value="FRUCTOSE-1-PHOSPHATE PHOSPHATASE"/>
    <property type="match status" value="1"/>
</dbReference>
<proteinExistence type="predicted"/>
<dbReference type="NCBIfam" id="TIGR01509">
    <property type="entry name" value="HAD-SF-IA-v3"/>
    <property type="match status" value="1"/>
</dbReference>
<dbReference type="InterPro" id="IPR036412">
    <property type="entry name" value="HAD-like_sf"/>
</dbReference>
<evidence type="ECO:0000313" key="1">
    <source>
        <dbReference type="EMBL" id="KAF1721671.1"/>
    </source>
</evidence>
<organism evidence="1 2">
    <name type="scientific">Pseudoxanthomonas japonensis</name>
    <dbReference type="NCBI Taxonomy" id="69284"/>
    <lineage>
        <taxon>Bacteria</taxon>
        <taxon>Pseudomonadati</taxon>
        <taxon>Pseudomonadota</taxon>
        <taxon>Gammaproteobacteria</taxon>
        <taxon>Lysobacterales</taxon>
        <taxon>Lysobacteraceae</taxon>
        <taxon>Pseudoxanthomonas</taxon>
    </lineage>
</organism>
<dbReference type="Gene3D" id="1.10.150.240">
    <property type="entry name" value="Putative phosphatase, domain 2"/>
    <property type="match status" value="1"/>
</dbReference>
<dbReference type="InterPro" id="IPR051806">
    <property type="entry name" value="HAD-like_SPP"/>
</dbReference>
<reference evidence="1 2" key="1">
    <citation type="submission" date="2017-10" db="EMBL/GenBank/DDBJ databases">
        <title>Whole genome sequencing of members of genus Pseudoxanthomonas.</title>
        <authorList>
            <person name="Kumar S."/>
            <person name="Bansal K."/>
            <person name="Kaur A."/>
            <person name="Patil P."/>
            <person name="Sharma S."/>
            <person name="Patil P.B."/>
        </authorList>
    </citation>
    <scope>NUCLEOTIDE SEQUENCE [LARGE SCALE GENOMIC DNA]</scope>
    <source>
        <strain evidence="1 2">DSM 17109</strain>
    </source>
</reference>
<dbReference type="EMBL" id="PDWW01000036">
    <property type="protein sequence ID" value="KAF1721671.1"/>
    <property type="molecule type" value="Genomic_DNA"/>
</dbReference>
<evidence type="ECO:0000313" key="2">
    <source>
        <dbReference type="Proteomes" id="UP000781710"/>
    </source>
</evidence>
<evidence type="ECO:0008006" key="3">
    <source>
        <dbReference type="Google" id="ProtNLM"/>
    </source>
</evidence>
<protein>
    <recommendedName>
        <fullName evidence="3">Sugar-phosphatase</fullName>
    </recommendedName>
</protein>
<dbReference type="SUPFAM" id="SSF56784">
    <property type="entry name" value="HAD-like"/>
    <property type="match status" value="1"/>
</dbReference>
<dbReference type="InterPro" id="IPR006439">
    <property type="entry name" value="HAD-SF_hydro_IA"/>
</dbReference>
<sequence>MHLVFDALLIDMDGTLVDSTARVETVWAYFCREHGLDFDAFIAGSHGRRTMDSVIDALGDTPSSRGIARELEAQETEATDGIVACTGAAALLAPLPATSWSLVTSAGSDLARRRMQAAGFDLPAFGVYGEDVAVGKPDPACYRLGAQRLGVPITACGVLEDAPAGILAGVAAGARVLSVGPRFDGQPEVVVNIGGLDALRVSMINGKVHVDIRTQSTA</sequence>
<dbReference type="InterPro" id="IPR023214">
    <property type="entry name" value="HAD_sf"/>
</dbReference>
<gene>
    <name evidence="1" type="ORF">CSC78_17875</name>
</gene>
<dbReference type="Proteomes" id="UP000781710">
    <property type="component" value="Unassembled WGS sequence"/>
</dbReference>
<dbReference type="RefSeq" id="WP_162339217.1">
    <property type="nucleotide sequence ID" value="NZ_JBHSRQ010000013.1"/>
</dbReference>
<comment type="caution">
    <text evidence="1">The sequence shown here is derived from an EMBL/GenBank/DDBJ whole genome shotgun (WGS) entry which is preliminary data.</text>
</comment>
<dbReference type="SFLD" id="SFLDG01129">
    <property type="entry name" value="C1.5:_HAD__Beta-PGM__Phosphata"/>
    <property type="match status" value="1"/>
</dbReference>
<dbReference type="PANTHER" id="PTHR43481:SF4">
    <property type="entry name" value="GLYCEROL-1-PHOSPHATE PHOSPHOHYDROLASE 1-RELATED"/>
    <property type="match status" value="1"/>
</dbReference>
<name>A0ABQ6ZCT2_9GAMM</name>
<accession>A0ABQ6ZCT2</accession>
<dbReference type="InterPro" id="IPR023198">
    <property type="entry name" value="PGP-like_dom2"/>
</dbReference>
<dbReference type="Pfam" id="PF00702">
    <property type="entry name" value="Hydrolase"/>
    <property type="match status" value="1"/>
</dbReference>
<dbReference type="Gene3D" id="3.40.50.1000">
    <property type="entry name" value="HAD superfamily/HAD-like"/>
    <property type="match status" value="1"/>
</dbReference>